<sequence>MQPAPSANRRKRLLRSVLLVGAVMLIAAASLGAGDVVRAAFEPASQVQPYDPLPRW</sequence>
<accession>A0ABX1F443</accession>
<name>A0ABX1F443_9PROT</name>
<organism evidence="1 2">
    <name type="scientific">Falsiroseomonas frigidaquae</name>
    <dbReference type="NCBI Taxonomy" id="487318"/>
    <lineage>
        <taxon>Bacteria</taxon>
        <taxon>Pseudomonadati</taxon>
        <taxon>Pseudomonadota</taxon>
        <taxon>Alphaproteobacteria</taxon>
        <taxon>Acetobacterales</taxon>
        <taxon>Roseomonadaceae</taxon>
        <taxon>Falsiroseomonas</taxon>
    </lineage>
</organism>
<gene>
    <name evidence="1" type="ORF">HB662_20310</name>
</gene>
<evidence type="ECO:0000313" key="1">
    <source>
        <dbReference type="EMBL" id="NKE47133.1"/>
    </source>
</evidence>
<dbReference type="Proteomes" id="UP000765160">
    <property type="component" value="Unassembled WGS sequence"/>
</dbReference>
<keyword evidence="2" id="KW-1185">Reference proteome</keyword>
<reference evidence="1 2" key="1">
    <citation type="submission" date="2020-03" db="EMBL/GenBank/DDBJ databases">
        <title>Roseomonas selenitidurans sp. nov. isolated from soil.</title>
        <authorList>
            <person name="Liu H."/>
        </authorList>
    </citation>
    <scope>NUCLEOTIDE SEQUENCE [LARGE SCALE GENOMIC DNA]</scope>
    <source>
        <strain evidence="1 2">JCM 15073</strain>
    </source>
</reference>
<comment type="caution">
    <text evidence="1">The sequence shown here is derived from an EMBL/GenBank/DDBJ whole genome shotgun (WGS) entry which is preliminary data.</text>
</comment>
<protein>
    <submittedName>
        <fullName evidence="1">Uncharacterized protein</fullName>
    </submittedName>
</protein>
<dbReference type="RefSeq" id="WP_168052166.1">
    <property type="nucleotide sequence ID" value="NZ_JAATJR010000006.1"/>
</dbReference>
<proteinExistence type="predicted"/>
<dbReference type="EMBL" id="JAAVTX010000006">
    <property type="protein sequence ID" value="NKE47133.1"/>
    <property type="molecule type" value="Genomic_DNA"/>
</dbReference>
<evidence type="ECO:0000313" key="2">
    <source>
        <dbReference type="Proteomes" id="UP000765160"/>
    </source>
</evidence>